<gene>
    <name evidence="2" type="ORF">I5M19_14575</name>
</gene>
<evidence type="ECO:0000256" key="1">
    <source>
        <dbReference type="SAM" id="Phobius"/>
    </source>
</evidence>
<keyword evidence="1" id="KW-0812">Transmembrane</keyword>
<evidence type="ECO:0000313" key="2">
    <source>
        <dbReference type="EMBL" id="MBK0380547.1"/>
    </source>
</evidence>
<dbReference type="RefSeq" id="WP_200067095.1">
    <property type="nucleotide sequence ID" value="NZ_JAEHFW010000003.1"/>
</dbReference>
<organism evidence="2 3">
    <name type="scientific">Mucilaginibacter segetis</name>
    <dbReference type="NCBI Taxonomy" id="2793071"/>
    <lineage>
        <taxon>Bacteria</taxon>
        <taxon>Pseudomonadati</taxon>
        <taxon>Bacteroidota</taxon>
        <taxon>Sphingobacteriia</taxon>
        <taxon>Sphingobacteriales</taxon>
        <taxon>Sphingobacteriaceae</taxon>
        <taxon>Mucilaginibacter</taxon>
    </lineage>
</organism>
<keyword evidence="1" id="KW-0472">Membrane</keyword>
<keyword evidence="3" id="KW-1185">Reference proteome</keyword>
<feature type="transmembrane region" description="Helical" evidence="1">
    <location>
        <begin position="73"/>
        <end position="98"/>
    </location>
</feature>
<dbReference type="InterPro" id="IPR012861">
    <property type="entry name" value="DUF1634"/>
</dbReference>
<name>A0A934PVR6_9SPHI</name>
<dbReference type="Proteomes" id="UP000613193">
    <property type="component" value="Unassembled WGS sequence"/>
</dbReference>
<feature type="transmembrane region" description="Helical" evidence="1">
    <location>
        <begin position="104"/>
        <end position="123"/>
    </location>
</feature>
<dbReference type="EMBL" id="JAEHFW010000003">
    <property type="protein sequence ID" value="MBK0380547.1"/>
    <property type="molecule type" value="Genomic_DNA"/>
</dbReference>
<reference evidence="2" key="1">
    <citation type="submission" date="2020-12" db="EMBL/GenBank/DDBJ databases">
        <title>Bacterial novel species Mucilaginibacter sp. SD-g isolated from soil.</title>
        <authorList>
            <person name="Jung H.-Y."/>
        </authorList>
    </citation>
    <scope>NUCLEOTIDE SEQUENCE</scope>
    <source>
        <strain evidence="2">SD-g</strain>
    </source>
</reference>
<comment type="caution">
    <text evidence="2">The sequence shown here is derived from an EMBL/GenBank/DDBJ whole genome shotgun (WGS) entry which is preliminary data.</text>
</comment>
<dbReference type="AlphaFoldDB" id="A0A934PVR6"/>
<feature type="transmembrane region" description="Helical" evidence="1">
    <location>
        <begin position="12"/>
        <end position="37"/>
    </location>
</feature>
<protein>
    <submittedName>
        <fullName evidence="2">DUF1634 domain-containing protein</fullName>
    </submittedName>
</protein>
<accession>A0A934PVR6</accession>
<dbReference type="Pfam" id="PF07843">
    <property type="entry name" value="DUF1634"/>
    <property type="match status" value="1"/>
</dbReference>
<sequence>MSEFKEKDMQTIIGWILRAGVLISIAIVFFGGVVYLYRHGSATANYRDFNGVPDFVHSIPGIINGIFMFRGRAIIQAGIILLIATPVIRVIFSAIGFILEKDHLYTVITIVVLLIIFSSMLSGHAG</sequence>
<proteinExistence type="predicted"/>
<keyword evidence="1" id="KW-1133">Transmembrane helix</keyword>
<evidence type="ECO:0000313" key="3">
    <source>
        <dbReference type="Proteomes" id="UP000613193"/>
    </source>
</evidence>